<evidence type="ECO:0000256" key="3">
    <source>
        <dbReference type="ARBA" id="ARBA00023157"/>
    </source>
</evidence>
<feature type="non-terminal residue" evidence="6">
    <location>
        <position position="113"/>
    </location>
</feature>
<keyword evidence="3" id="KW-1015">Disulfide bond</keyword>
<sequence length="113" mass="12564">VDDVGDFEEKAWRGRWTLVNYWAEWCGPCRDEIPELNEIQKMGSKLGVQVVGVNYDGVTGDALTSLIKTMGINFPVLLEDPRARWELAVPSILPTTLLINPNGELVTILIGPQ</sequence>
<comment type="subcellular location">
    <subcellularLocation>
        <location evidence="1">Cell envelope</location>
    </subcellularLocation>
</comment>
<evidence type="ECO:0000256" key="4">
    <source>
        <dbReference type="ARBA" id="ARBA00023284"/>
    </source>
</evidence>
<protein>
    <recommendedName>
        <fullName evidence="5">Thioredoxin domain-containing protein</fullName>
    </recommendedName>
</protein>
<dbReference type="PANTHER" id="PTHR42852:SF6">
    <property type="entry name" value="THIOL:DISULFIDE INTERCHANGE PROTEIN DSBE"/>
    <property type="match status" value="1"/>
</dbReference>
<dbReference type="PANTHER" id="PTHR42852">
    <property type="entry name" value="THIOL:DISULFIDE INTERCHANGE PROTEIN DSBE"/>
    <property type="match status" value="1"/>
</dbReference>
<evidence type="ECO:0000256" key="1">
    <source>
        <dbReference type="ARBA" id="ARBA00004196"/>
    </source>
</evidence>
<dbReference type="AlphaFoldDB" id="A0A382HD80"/>
<dbReference type="SUPFAM" id="SSF52833">
    <property type="entry name" value="Thioredoxin-like"/>
    <property type="match status" value="1"/>
</dbReference>
<accession>A0A382HD80</accession>
<organism evidence="6">
    <name type="scientific">marine metagenome</name>
    <dbReference type="NCBI Taxonomy" id="408172"/>
    <lineage>
        <taxon>unclassified sequences</taxon>
        <taxon>metagenomes</taxon>
        <taxon>ecological metagenomes</taxon>
    </lineage>
</organism>
<dbReference type="GO" id="GO:0017004">
    <property type="term" value="P:cytochrome complex assembly"/>
    <property type="evidence" value="ECO:0007669"/>
    <property type="project" value="UniProtKB-KW"/>
</dbReference>
<dbReference type="InterPro" id="IPR036249">
    <property type="entry name" value="Thioredoxin-like_sf"/>
</dbReference>
<keyword evidence="4" id="KW-0676">Redox-active center</keyword>
<name>A0A382HD80_9ZZZZ</name>
<dbReference type="InterPro" id="IPR017937">
    <property type="entry name" value="Thioredoxin_CS"/>
</dbReference>
<feature type="domain" description="Thioredoxin" evidence="5">
    <location>
        <begin position="1"/>
        <end position="113"/>
    </location>
</feature>
<dbReference type="Gene3D" id="3.40.30.10">
    <property type="entry name" value="Glutaredoxin"/>
    <property type="match status" value="1"/>
</dbReference>
<dbReference type="InterPro" id="IPR000866">
    <property type="entry name" value="AhpC/TSA"/>
</dbReference>
<dbReference type="CDD" id="cd02966">
    <property type="entry name" value="TlpA_like_family"/>
    <property type="match status" value="1"/>
</dbReference>
<evidence type="ECO:0000313" key="6">
    <source>
        <dbReference type="EMBL" id="SVB84877.1"/>
    </source>
</evidence>
<proteinExistence type="predicted"/>
<dbReference type="EMBL" id="UINC01060406">
    <property type="protein sequence ID" value="SVB84877.1"/>
    <property type="molecule type" value="Genomic_DNA"/>
</dbReference>
<dbReference type="Pfam" id="PF00578">
    <property type="entry name" value="AhpC-TSA"/>
    <property type="match status" value="1"/>
</dbReference>
<gene>
    <name evidence="6" type="ORF">METZ01_LOCUS237731</name>
</gene>
<feature type="non-terminal residue" evidence="6">
    <location>
        <position position="1"/>
    </location>
</feature>
<dbReference type="GO" id="GO:0030313">
    <property type="term" value="C:cell envelope"/>
    <property type="evidence" value="ECO:0007669"/>
    <property type="project" value="UniProtKB-SubCell"/>
</dbReference>
<dbReference type="GO" id="GO:0016491">
    <property type="term" value="F:oxidoreductase activity"/>
    <property type="evidence" value="ECO:0007669"/>
    <property type="project" value="InterPro"/>
</dbReference>
<keyword evidence="2" id="KW-0201">Cytochrome c-type biogenesis</keyword>
<dbReference type="PROSITE" id="PS51352">
    <property type="entry name" value="THIOREDOXIN_2"/>
    <property type="match status" value="1"/>
</dbReference>
<dbReference type="GO" id="GO:0016209">
    <property type="term" value="F:antioxidant activity"/>
    <property type="evidence" value="ECO:0007669"/>
    <property type="project" value="InterPro"/>
</dbReference>
<dbReference type="InterPro" id="IPR050553">
    <property type="entry name" value="Thioredoxin_ResA/DsbE_sf"/>
</dbReference>
<evidence type="ECO:0000256" key="2">
    <source>
        <dbReference type="ARBA" id="ARBA00022748"/>
    </source>
</evidence>
<dbReference type="PROSITE" id="PS00194">
    <property type="entry name" value="THIOREDOXIN_1"/>
    <property type="match status" value="1"/>
</dbReference>
<reference evidence="6" key="1">
    <citation type="submission" date="2018-05" db="EMBL/GenBank/DDBJ databases">
        <authorList>
            <person name="Lanie J.A."/>
            <person name="Ng W.-L."/>
            <person name="Kazmierczak K.M."/>
            <person name="Andrzejewski T.M."/>
            <person name="Davidsen T.M."/>
            <person name="Wayne K.J."/>
            <person name="Tettelin H."/>
            <person name="Glass J.I."/>
            <person name="Rusch D."/>
            <person name="Podicherti R."/>
            <person name="Tsui H.-C.T."/>
            <person name="Winkler M.E."/>
        </authorList>
    </citation>
    <scope>NUCLEOTIDE SEQUENCE</scope>
</reference>
<dbReference type="InterPro" id="IPR013766">
    <property type="entry name" value="Thioredoxin_domain"/>
</dbReference>
<evidence type="ECO:0000259" key="5">
    <source>
        <dbReference type="PROSITE" id="PS51352"/>
    </source>
</evidence>